<reference evidence="2 3" key="1">
    <citation type="submission" date="2019-03" db="EMBL/GenBank/DDBJ databases">
        <title>First draft genome of Liparis tanakae, snailfish: a comprehensive survey of snailfish specific genes.</title>
        <authorList>
            <person name="Kim W."/>
            <person name="Song I."/>
            <person name="Jeong J.-H."/>
            <person name="Kim D."/>
            <person name="Kim S."/>
            <person name="Ryu S."/>
            <person name="Song J.Y."/>
            <person name="Lee S.K."/>
        </authorList>
    </citation>
    <scope>NUCLEOTIDE SEQUENCE [LARGE SCALE GENOMIC DNA]</scope>
    <source>
        <tissue evidence="2">Muscle</tissue>
    </source>
</reference>
<sequence>MEREGKSDGVKRDGGRGRSRKKRGGRSLDENGLGLSSSMKLFSWESHHFSVAQIEGYFKQSNSAAVSYAVFIKSSDVRRHNMCQFRLTPVHPDIVLKHDNTDQQSSGHEPAGDFINGRATITAVVHVLGRYLDLQPHPFQGLKSRSVVAGAKKGDGLTDGALPLPLGVKGVDPNLASSQSARDDFIQPHSAEQRVVKPSQPPLYNQQKNSLADINGVLQLLPLTAFPLTSTSASCVEGGARGGKSPGKPLAELDHRDPAVHSQGPLLLLAARRPTPRGEKEWVAGGGGGGARAGGSTCSMGSINATKCMKVKVHSATRNSHVDGELGKAHRNESGRERERELVARKRMIGNREMRYFVIIAPGDWA</sequence>
<name>A0A4Z2IKQ3_9TELE</name>
<protein>
    <submittedName>
        <fullName evidence="2">Uncharacterized protein</fullName>
    </submittedName>
</protein>
<gene>
    <name evidence="2" type="ORF">EYF80_011558</name>
</gene>
<dbReference type="EMBL" id="SRLO01000075">
    <property type="protein sequence ID" value="TNN78318.1"/>
    <property type="molecule type" value="Genomic_DNA"/>
</dbReference>
<keyword evidence="3" id="KW-1185">Reference proteome</keyword>
<feature type="region of interest" description="Disordered" evidence="1">
    <location>
        <begin position="1"/>
        <end position="31"/>
    </location>
</feature>
<dbReference type="Proteomes" id="UP000314294">
    <property type="component" value="Unassembled WGS sequence"/>
</dbReference>
<organism evidence="2 3">
    <name type="scientific">Liparis tanakae</name>
    <name type="common">Tanaka's snailfish</name>
    <dbReference type="NCBI Taxonomy" id="230148"/>
    <lineage>
        <taxon>Eukaryota</taxon>
        <taxon>Metazoa</taxon>
        <taxon>Chordata</taxon>
        <taxon>Craniata</taxon>
        <taxon>Vertebrata</taxon>
        <taxon>Euteleostomi</taxon>
        <taxon>Actinopterygii</taxon>
        <taxon>Neopterygii</taxon>
        <taxon>Teleostei</taxon>
        <taxon>Neoteleostei</taxon>
        <taxon>Acanthomorphata</taxon>
        <taxon>Eupercaria</taxon>
        <taxon>Perciformes</taxon>
        <taxon>Cottioidei</taxon>
        <taxon>Cottales</taxon>
        <taxon>Liparidae</taxon>
        <taxon>Liparis</taxon>
    </lineage>
</organism>
<evidence type="ECO:0000256" key="1">
    <source>
        <dbReference type="SAM" id="MobiDB-lite"/>
    </source>
</evidence>
<evidence type="ECO:0000313" key="3">
    <source>
        <dbReference type="Proteomes" id="UP000314294"/>
    </source>
</evidence>
<comment type="caution">
    <text evidence="2">The sequence shown here is derived from an EMBL/GenBank/DDBJ whole genome shotgun (WGS) entry which is preliminary data.</text>
</comment>
<evidence type="ECO:0000313" key="2">
    <source>
        <dbReference type="EMBL" id="TNN78318.1"/>
    </source>
</evidence>
<accession>A0A4Z2IKQ3</accession>
<dbReference type="AlphaFoldDB" id="A0A4Z2IKQ3"/>
<proteinExistence type="predicted"/>
<feature type="compositionally biased region" description="Basic and acidic residues" evidence="1">
    <location>
        <begin position="1"/>
        <end position="16"/>
    </location>
</feature>